<protein>
    <submittedName>
        <fullName evidence="1">Uncharacterized protein</fullName>
    </submittedName>
</protein>
<accession>A0A2H3AKH4</accession>
<organism evidence="1 2">
    <name type="scientific">Armillaria solidipes</name>
    <dbReference type="NCBI Taxonomy" id="1076256"/>
    <lineage>
        <taxon>Eukaryota</taxon>
        <taxon>Fungi</taxon>
        <taxon>Dikarya</taxon>
        <taxon>Basidiomycota</taxon>
        <taxon>Agaricomycotina</taxon>
        <taxon>Agaricomycetes</taxon>
        <taxon>Agaricomycetidae</taxon>
        <taxon>Agaricales</taxon>
        <taxon>Marasmiineae</taxon>
        <taxon>Physalacriaceae</taxon>
        <taxon>Armillaria</taxon>
    </lineage>
</organism>
<dbReference type="EMBL" id="KZ293506">
    <property type="protein sequence ID" value="PBK59371.1"/>
    <property type="molecule type" value="Genomic_DNA"/>
</dbReference>
<reference evidence="2" key="1">
    <citation type="journal article" date="2017" name="Nat. Ecol. Evol.">
        <title>Genome expansion and lineage-specific genetic innovations in the forest pathogenic fungi Armillaria.</title>
        <authorList>
            <person name="Sipos G."/>
            <person name="Prasanna A.N."/>
            <person name="Walter M.C."/>
            <person name="O'Connor E."/>
            <person name="Balint B."/>
            <person name="Krizsan K."/>
            <person name="Kiss B."/>
            <person name="Hess J."/>
            <person name="Varga T."/>
            <person name="Slot J."/>
            <person name="Riley R."/>
            <person name="Boka B."/>
            <person name="Rigling D."/>
            <person name="Barry K."/>
            <person name="Lee J."/>
            <person name="Mihaltcheva S."/>
            <person name="LaButti K."/>
            <person name="Lipzen A."/>
            <person name="Waldron R."/>
            <person name="Moloney N.M."/>
            <person name="Sperisen C."/>
            <person name="Kredics L."/>
            <person name="Vagvoelgyi C."/>
            <person name="Patrignani A."/>
            <person name="Fitzpatrick D."/>
            <person name="Nagy I."/>
            <person name="Doyle S."/>
            <person name="Anderson J.B."/>
            <person name="Grigoriev I.V."/>
            <person name="Gueldener U."/>
            <person name="Muensterkoetter M."/>
            <person name="Nagy L.G."/>
        </authorList>
    </citation>
    <scope>NUCLEOTIDE SEQUENCE [LARGE SCALE GENOMIC DNA]</scope>
    <source>
        <strain evidence="2">28-4</strain>
    </source>
</reference>
<dbReference type="STRING" id="1076256.A0A2H3AKH4"/>
<gene>
    <name evidence="1" type="ORF">ARMSODRAFT_1027493</name>
</gene>
<dbReference type="Proteomes" id="UP000218334">
    <property type="component" value="Unassembled WGS sequence"/>
</dbReference>
<evidence type="ECO:0000313" key="1">
    <source>
        <dbReference type="EMBL" id="PBK59371.1"/>
    </source>
</evidence>
<dbReference type="AlphaFoldDB" id="A0A2H3AKH4"/>
<proteinExistence type="predicted"/>
<name>A0A2H3AKH4_9AGAR</name>
<keyword evidence="2" id="KW-1185">Reference proteome</keyword>
<sequence length="118" mass="13306">MSEAVCLCLGLIYDPMVILEMQSANGTTNYSLGLARNVAFLFGDITLYLQVHVIWQSVYDILLSRPFDTLTQSIVRNYADENQTITIHDPNTGKTATIPTIPRGRPHILNHIPFSWEN</sequence>
<evidence type="ECO:0000313" key="2">
    <source>
        <dbReference type="Proteomes" id="UP000218334"/>
    </source>
</evidence>